<dbReference type="EnsemblMetazoa" id="Aqu2.1.04765_001">
    <property type="protein sequence ID" value="Aqu2.1.04765_001"/>
    <property type="gene ID" value="Aqu2.1.04765"/>
</dbReference>
<accession>A0A1X7SRV9</accession>
<proteinExistence type="predicted"/>
<protein>
    <recommendedName>
        <fullName evidence="2">Fibrinogen C-terminal domain-containing protein</fullName>
    </recommendedName>
</protein>
<sequence length="290" mass="31769">MISMIANSLVSLTEAVNDLNCTNEHDPVLTSCEAIHKKWPNKPSGYYKIPDSNGDMQHVYCNMENLCNLEGGWMRIANLNMTQGTSCPTGFRLYTNGGVHACGRPVTSSGSCVGKVFSSSGIEYSQVCGKVIGYQVGHPDAAGERVSSIKNNINTYYADGVSVTHGNPRKHIWTLMSGATDRSTHYNYKCPCASTGPIPAPSFVGSNYYCEAGYQGSDFPQHGELYSSDPLWDGKDCGSSETTCCQSSLIPWFYKSISDYTTDDIEMRICCDEGTDDEDVAIEQYDIYVK</sequence>
<evidence type="ECO:0000313" key="1">
    <source>
        <dbReference type="EnsemblMetazoa" id="Aqu2.1.04765_001"/>
    </source>
</evidence>
<dbReference type="SUPFAM" id="SSF56496">
    <property type="entry name" value="Fibrinogen C-terminal domain-like"/>
    <property type="match status" value="1"/>
</dbReference>
<dbReference type="InParanoid" id="A0A1X7SRV9"/>
<name>A0A1X7SRV9_AMPQE</name>
<dbReference type="OrthoDB" id="5971203at2759"/>
<dbReference type="NCBIfam" id="NF040941">
    <property type="entry name" value="GGGWT_bact"/>
    <property type="match status" value="1"/>
</dbReference>
<reference evidence="1" key="1">
    <citation type="submission" date="2017-05" db="UniProtKB">
        <authorList>
            <consortium name="EnsemblMetazoa"/>
        </authorList>
    </citation>
    <scope>IDENTIFICATION</scope>
</reference>
<dbReference type="InterPro" id="IPR036056">
    <property type="entry name" value="Fibrinogen-like_C"/>
</dbReference>
<evidence type="ECO:0008006" key="2">
    <source>
        <dbReference type="Google" id="ProtNLM"/>
    </source>
</evidence>
<organism evidence="1">
    <name type="scientific">Amphimedon queenslandica</name>
    <name type="common">Sponge</name>
    <dbReference type="NCBI Taxonomy" id="400682"/>
    <lineage>
        <taxon>Eukaryota</taxon>
        <taxon>Metazoa</taxon>
        <taxon>Porifera</taxon>
        <taxon>Demospongiae</taxon>
        <taxon>Heteroscleromorpha</taxon>
        <taxon>Haplosclerida</taxon>
        <taxon>Niphatidae</taxon>
        <taxon>Amphimedon</taxon>
    </lineage>
</organism>
<dbReference type="AlphaFoldDB" id="A0A1X7SRV9"/>